<dbReference type="PANTHER" id="PTHR22926:SF3">
    <property type="entry name" value="UNDECAPRENYL-PHOSPHATE ALPHA-N-ACETYLGLUCOSAMINYL 1-PHOSPHATE TRANSFERASE"/>
    <property type="match status" value="1"/>
</dbReference>
<comment type="cofactor">
    <cofactor evidence="7">
        <name>Mg(2+)</name>
        <dbReference type="ChEBI" id="CHEBI:18420"/>
    </cofactor>
</comment>
<evidence type="ECO:0000256" key="7">
    <source>
        <dbReference type="PIRSR" id="PIRSR600715-1"/>
    </source>
</evidence>
<feature type="transmembrane region" description="Helical" evidence="8">
    <location>
        <begin position="192"/>
        <end position="209"/>
    </location>
</feature>
<dbReference type="GO" id="GO:0071555">
    <property type="term" value="P:cell wall organization"/>
    <property type="evidence" value="ECO:0007669"/>
    <property type="project" value="TreeGrafter"/>
</dbReference>
<reference evidence="9 10" key="1">
    <citation type="submission" date="2018-02" db="EMBL/GenBank/DDBJ databases">
        <title>Comparative genomes isolates from brazilian mangrove.</title>
        <authorList>
            <person name="Araujo J.E."/>
            <person name="Taketani R.G."/>
            <person name="Silva M.C.P."/>
            <person name="Loureco M.V."/>
            <person name="Andreote F.D."/>
        </authorList>
    </citation>
    <scope>NUCLEOTIDE SEQUENCE [LARGE SCALE GENOMIC DNA]</scope>
    <source>
        <strain evidence="9 10">NAP PRIS-MGV</strain>
    </source>
</reference>
<evidence type="ECO:0000256" key="1">
    <source>
        <dbReference type="ARBA" id="ARBA00004651"/>
    </source>
</evidence>
<keyword evidence="7" id="KW-0479">Metal-binding</keyword>
<evidence type="ECO:0000256" key="8">
    <source>
        <dbReference type="SAM" id="Phobius"/>
    </source>
</evidence>
<keyword evidence="3 9" id="KW-0808">Transferase</keyword>
<dbReference type="OrthoDB" id="9783652at2"/>
<accession>A0A2S8G0W1</accession>
<dbReference type="Pfam" id="PF00953">
    <property type="entry name" value="Glycos_transf_4"/>
    <property type="match status" value="1"/>
</dbReference>
<evidence type="ECO:0000256" key="4">
    <source>
        <dbReference type="ARBA" id="ARBA00022692"/>
    </source>
</evidence>
<feature type="transmembrane region" description="Helical" evidence="8">
    <location>
        <begin position="247"/>
        <end position="266"/>
    </location>
</feature>
<keyword evidence="5 8" id="KW-1133">Transmembrane helix</keyword>
<dbReference type="GO" id="GO:0005886">
    <property type="term" value="C:plasma membrane"/>
    <property type="evidence" value="ECO:0007669"/>
    <property type="project" value="UniProtKB-SubCell"/>
</dbReference>
<feature type="binding site" evidence="7">
    <location>
        <position position="160"/>
    </location>
    <ligand>
        <name>Mg(2+)</name>
        <dbReference type="ChEBI" id="CHEBI:18420"/>
    </ligand>
</feature>
<feature type="transmembrane region" description="Helical" evidence="8">
    <location>
        <begin position="47"/>
        <end position="70"/>
    </location>
</feature>
<dbReference type="CDD" id="cd06853">
    <property type="entry name" value="GT_WecA_like"/>
    <property type="match status" value="1"/>
</dbReference>
<evidence type="ECO:0000313" key="9">
    <source>
        <dbReference type="EMBL" id="PQO38079.1"/>
    </source>
</evidence>
<keyword evidence="6 8" id="KW-0472">Membrane</keyword>
<feature type="transmembrane region" description="Helical" evidence="8">
    <location>
        <begin position="323"/>
        <end position="342"/>
    </location>
</feature>
<feature type="transmembrane region" description="Helical" evidence="8">
    <location>
        <begin position="298"/>
        <end position="317"/>
    </location>
</feature>
<dbReference type="GO" id="GO:0046872">
    <property type="term" value="F:metal ion binding"/>
    <property type="evidence" value="ECO:0007669"/>
    <property type="project" value="UniProtKB-KW"/>
</dbReference>
<comment type="subcellular location">
    <subcellularLocation>
        <location evidence="1">Cell membrane</location>
        <topology evidence="1">Multi-pass membrane protein</topology>
    </subcellularLocation>
</comment>
<dbReference type="RefSeq" id="WP_105353206.1">
    <property type="nucleotide sequence ID" value="NZ_PUIB01000011.1"/>
</dbReference>
<feature type="transmembrane region" description="Helical" evidence="8">
    <location>
        <begin position="111"/>
        <end position="128"/>
    </location>
</feature>
<gene>
    <name evidence="9" type="ORF">C5Y98_08320</name>
</gene>
<evidence type="ECO:0000256" key="3">
    <source>
        <dbReference type="ARBA" id="ARBA00022679"/>
    </source>
</evidence>
<dbReference type="InterPro" id="IPR000715">
    <property type="entry name" value="Glycosyl_transferase_4"/>
</dbReference>
<dbReference type="GO" id="GO:0009103">
    <property type="term" value="P:lipopolysaccharide biosynthetic process"/>
    <property type="evidence" value="ECO:0007669"/>
    <property type="project" value="TreeGrafter"/>
</dbReference>
<keyword evidence="2" id="KW-1003">Cell membrane</keyword>
<dbReference type="AlphaFoldDB" id="A0A2S8G0W1"/>
<feature type="transmembrane region" description="Helical" evidence="8">
    <location>
        <begin position="82"/>
        <end position="99"/>
    </location>
</feature>
<evidence type="ECO:0000256" key="6">
    <source>
        <dbReference type="ARBA" id="ARBA00023136"/>
    </source>
</evidence>
<evidence type="ECO:0000256" key="5">
    <source>
        <dbReference type="ARBA" id="ARBA00022989"/>
    </source>
</evidence>
<evidence type="ECO:0000313" key="10">
    <source>
        <dbReference type="Proteomes" id="UP000239388"/>
    </source>
</evidence>
<dbReference type="Proteomes" id="UP000239388">
    <property type="component" value="Unassembled WGS sequence"/>
</dbReference>
<protein>
    <submittedName>
        <fullName evidence="9">Undecaprenyl/decaprenyl-phosphate alpha-N-acetylglucosaminyl 1-phosphate transferase</fullName>
    </submittedName>
</protein>
<dbReference type="GO" id="GO:0016780">
    <property type="term" value="F:phosphotransferase activity, for other substituted phosphate groups"/>
    <property type="evidence" value="ECO:0007669"/>
    <property type="project" value="InterPro"/>
</dbReference>
<comment type="caution">
    <text evidence="9">The sequence shown here is derived from an EMBL/GenBank/DDBJ whole genome shotgun (WGS) entry which is preliminary data.</text>
</comment>
<feature type="transmembrane region" description="Helical" evidence="8">
    <location>
        <begin position="6"/>
        <end position="26"/>
    </location>
</feature>
<name>A0A2S8G0W1_9BACT</name>
<evidence type="ECO:0000256" key="2">
    <source>
        <dbReference type="ARBA" id="ARBA00022475"/>
    </source>
</evidence>
<organism evidence="9 10">
    <name type="scientific">Blastopirellula marina</name>
    <dbReference type="NCBI Taxonomy" id="124"/>
    <lineage>
        <taxon>Bacteria</taxon>
        <taxon>Pseudomonadati</taxon>
        <taxon>Planctomycetota</taxon>
        <taxon>Planctomycetia</taxon>
        <taxon>Pirellulales</taxon>
        <taxon>Pirellulaceae</taxon>
        <taxon>Blastopirellula</taxon>
    </lineage>
</organism>
<dbReference type="PANTHER" id="PTHR22926">
    <property type="entry name" value="PHOSPHO-N-ACETYLMURAMOYL-PENTAPEPTIDE-TRANSFERASE"/>
    <property type="match status" value="1"/>
</dbReference>
<feature type="binding site" evidence="7">
    <location>
        <position position="220"/>
    </location>
    <ligand>
        <name>Mg(2+)</name>
        <dbReference type="ChEBI" id="CHEBI:18420"/>
    </ligand>
</feature>
<keyword evidence="7" id="KW-0460">Magnesium</keyword>
<feature type="transmembrane region" description="Helical" evidence="8">
    <location>
        <begin position="216"/>
        <end position="235"/>
    </location>
</feature>
<feature type="transmembrane region" description="Helical" evidence="8">
    <location>
        <begin position="165"/>
        <end position="186"/>
    </location>
</feature>
<keyword evidence="4 8" id="KW-0812">Transmembrane</keyword>
<sequence>MFQILVSGIAACLLGLALTCVVRKVAPQFGLVDQPDGHRKLHRSATSLGGGIAVFLAALIVTVVSMAWYGGWLDLSWERQRMLLGLAIAGLAIVVVGALDDRFGIRGRQKLFAQVVIALILVGFGVNIQNVQIFSWRLELGSAGILFTVFWLLGAMNAINLLDGIDGLATTVGLILTTAIAAMAISIGRMEIALVATVFACSLAGFLCLNFPPASIFLGDAGSMLIGLVVGTLAIESSLKGPGTVLLAAPLAIWTIPILDSLAAILRRKLTGRSIYTTDRAHFHHRLMDRWKCNRKSLAFAALCCAITSFAGLGSVILNNDLIALITCVALLALLISFRIFGHAEFRLAANRFSSMGNSLLTPFWNKQGSTHHSSVRLQGSRKWEILWESLVEWAEKMNLSELRLDLNLPLVQEGYYASWKQSGRSEADREWRFTLPLVVSGNRIGTLFVVAERSQDTAAQDLETLLCLLEPFEVNLNKIAEEISTSPASVPAADSKSISPILPSLSLAEKTG</sequence>
<proteinExistence type="predicted"/>
<dbReference type="GO" id="GO:0044038">
    <property type="term" value="P:cell wall macromolecule biosynthetic process"/>
    <property type="evidence" value="ECO:0007669"/>
    <property type="project" value="TreeGrafter"/>
</dbReference>
<dbReference type="EMBL" id="PUIB01000011">
    <property type="protein sequence ID" value="PQO38079.1"/>
    <property type="molecule type" value="Genomic_DNA"/>
</dbReference>